<dbReference type="PANTHER" id="PTHR43429:SF1">
    <property type="entry name" value="NAD(P)H SULFUR OXIDOREDUCTASE (COA-DEPENDENT)"/>
    <property type="match status" value="1"/>
</dbReference>
<feature type="domain" description="Rhodanese" evidence="7">
    <location>
        <begin position="464"/>
        <end position="551"/>
    </location>
</feature>
<dbReference type="InterPro" id="IPR001455">
    <property type="entry name" value="TusA-like"/>
</dbReference>
<dbReference type="SUPFAM" id="SSF52821">
    <property type="entry name" value="Rhodanese/Cell cycle control phosphatase"/>
    <property type="match status" value="1"/>
</dbReference>
<dbReference type="InterPro" id="IPR036868">
    <property type="entry name" value="TusA-like_sf"/>
</dbReference>
<dbReference type="InterPro" id="IPR016156">
    <property type="entry name" value="FAD/NAD-linked_Rdtase_dimer_sf"/>
</dbReference>
<sequence length="817" mass="89478">MTKIIIVGGVAGGASTAARLRRLNVHAEIIMFDRGEYVSFANCGLPYYIGEVIPKRESLLVQTIEGLSKRFNLDIRNLSEVTTIDRENKTITVKNLRTNEEYLESYDKLVLSPGAKPIVPPFKGLNEVDNVFTLRNIPDTDRIKEWVDEKSPKEAVVVGGGFIGLEMAENLIHRGLNVTVVELGKQVMAPLDIEMAAIVHDHLRAKGVNLILEDGVEEFKDKGKKVVLTSGKTLPSDITILSIGVKPENELAKLAGLELSERGGILVNQQLLTSDPDIYAIGDAISVKDYVTGQDTMVPLAWPANRQGRLVADHINGKEIAYTGTLGTAIAKVFDLTVAVTGNNVKRLTDSNITHEAVHVHPNSNAGYYPGSSPVALKLTFDKVSGKIFGAQGVGIKGVDKRIDVLATAIKGGLTVQDLPDLELSYAPPFSSAKDPVNMLGYVALNVMEEDLKVVQTTEIDQIVQDGFTLIDVREPMERDMGYIEGSINIPLDQLRDRTKELPSDQPIYVTCQVGLRGYLASRILTQAGFEVYNLSGGYKTYKMFHKDRKDRSKESQHKLEKKPTMQVDVKMEKTNQVTISINCSGLQCPGPITEVYKNMNTLQDGEVLEVSVTDPGFMTDIKEWCEKTGNTLLHSETDGVKTTVQIVKGSKKAVSEVTSSKDGTTLVVFNQDLDKAIASYIIATGAAAMGKKVTLFHTFWGLNILRKSDINVKDKPFMEKMFSGMMPKGTKHLPISNMNMGGLGSKMIRKVMKEKNVDSIETLMKNAMDMGVEIVACSMSMDVMGIRKEELIDGVTIGGVAAYLGKAEDANVNLFI</sequence>
<dbReference type="InterPro" id="IPR023753">
    <property type="entry name" value="FAD/NAD-binding_dom"/>
</dbReference>
<evidence type="ECO:0000256" key="2">
    <source>
        <dbReference type="ARBA" id="ARBA00009130"/>
    </source>
</evidence>
<evidence type="ECO:0000256" key="1">
    <source>
        <dbReference type="ARBA" id="ARBA00001974"/>
    </source>
</evidence>
<dbReference type="Pfam" id="PF07992">
    <property type="entry name" value="Pyr_redox_2"/>
    <property type="match status" value="1"/>
</dbReference>
<dbReference type="PROSITE" id="PS50206">
    <property type="entry name" value="RHODANESE_3"/>
    <property type="match status" value="1"/>
</dbReference>
<keyword evidence="9" id="KW-1185">Reference proteome</keyword>
<name>A0A147K8A5_9BACI</name>
<dbReference type="InterPro" id="IPR001763">
    <property type="entry name" value="Rhodanese-like_dom"/>
</dbReference>
<dbReference type="InterPro" id="IPR032836">
    <property type="entry name" value="DsrE2-like"/>
</dbReference>
<evidence type="ECO:0000259" key="7">
    <source>
        <dbReference type="PROSITE" id="PS50206"/>
    </source>
</evidence>
<evidence type="ECO:0000256" key="6">
    <source>
        <dbReference type="ARBA" id="ARBA00023284"/>
    </source>
</evidence>
<dbReference type="OrthoDB" id="9802028at2"/>
<dbReference type="Proteomes" id="UP000074108">
    <property type="component" value="Unassembled WGS sequence"/>
</dbReference>
<dbReference type="SUPFAM" id="SSF75169">
    <property type="entry name" value="DsrEFH-like"/>
    <property type="match status" value="1"/>
</dbReference>
<keyword evidence="6" id="KW-0676">Redox-active center</keyword>
<keyword evidence="4" id="KW-0274">FAD</keyword>
<dbReference type="PATRIC" id="fig|1150625.3.peg.1644"/>
<dbReference type="Pfam" id="PF02852">
    <property type="entry name" value="Pyr_redox_dim"/>
    <property type="match status" value="1"/>
</dbReference>
<evidence type="ECO:0000256" key="4">
    <source>
        <dbReference type="ARBA" id="ARBA00022827"/>
    </source>
</evidence>
<dbReference type="InterPro" id="IPR027396">
    <property type="entry name" value="DsrEFH-like"/>
</dbReference>
<comment type="caution">
    <text evidence="8">The sequence shown here is derived from an EMBL/GenBank/DDBJ whole genome shotgun (WGS) entry which is preliminary data.</text>
</comment>
<dbReference type="Pfam" id="PF13686">
    <property type="entry name" value="DrsE_2"/>
    <property type="match status" value="1"/>
</dbReference>
<dbReference type="GO" id="GO:0016491">
    <property type="term" value="F:oxidoreductase activity"/>
    <property type="evidence" value="ECO:0007669"/>
    <property type="project" value="UniProtKB-KW"/>
</dbReference>
<keyword evidence="5" id="KW-0560">Oxidoreductase</keyword>
<reference evidence="8 9" key="1">
    <citation type="journal article" date="2016" name="Front. Microbiol.">
        <title>Microevolution Analysis of Bacillus coahuilensis Unveils Differences in Phosphorus Acquisition Strategies and Their Regulation.</title>
        <authorList>
            <person name="Gomez-Lunar Z."/>
            <person name="Hernandez-Gonzalez I."/>
            <person name="Rodriguez-Torres M.D."/>
            <person name="Souza V."/>
            <person name="Olmedo-Alvarez G."/>
        </authorList>
    </citation>
    <scope>NUCLEOTIDE SEQUENCE [LARGE SCALE GENOMIC DNA]</scope>
    <source>
        <strain evidence="9">p1.1.43</strain>
    </source>
</reference>
<evidence type="ECO:0000256" key="3">
    <source>
        <dbReference type="ARBA" id="ARBA00022630"/>
    </source>
</evidence>
<protein>
    <recommendedName>
        <fullName evidence="7">Rhodanese domain-containing protein</fullName>
    </recommendedName>
</protein>
<gene>
    <name evidence="8" type="ORF">Q75_07785</name>
</gene>
<dbReference type="Gene3D" id="3.50.50.60">
    <property type="entry name" value="FAD/NAD(P)-binding domain"/>
    <property type="match status" value="2"/>
</dbReference>
<dbReference type="EMBL" id="LDYG01000028">
    <property type="protein sequence ID" value="KUP06430.1"/>
    <property type="molecule type" value="Genomic_DNA"/>
</dbReference>
<dbReference type="InterPro" id="IPR036188">
    <property type="entry name" value="FAD/NAD-bd_sf"/>
</dbReference>
<dbReference type="PRINTS" id="PR00411">
    <property type="entry name" value="PNDRDTASEI"/>
</dbReference>
<dbReference type="InterPro" id="IPR004099">
    <property type="entry name" value="Pyr_nucl-diS_OxRdtase_dimer"/>
</dbReference>
<comment type="cofactor">
    <cofactor evidence="1">
        <name>FAD</name>
        <dbReference type="ChEBI" id="CHEBI:57692"/>
    </cofactor>
</comment>
<organism evidence="8 9">
    <name type="scientific">Bacillus coahuilensis p1.1.43</name>
    <dbReference type="NCBI Taxonomy" id="1150625"/>
    <lineage>
        <taxon>Bacteria</taxon>
        <taxon>Bacillati</taxon>
        <taxon>Bacillota</taxon>
        <taxon>Bacilli</taxon>
        <taxon>Bacillales</taxon>
        <taxon>Bacillaceae</taxon>
        <taxon>Bacillus</taxon>
    </lineage>
</organism>
<dbReference type="Pfam" id="PF01206">
    <property type="entry name" value="TusA"/>
    <property type="match status" value="1"/>
</dbReference>
<dbReference type="InterPro" id="IPR050260">
    <property type="entry name" value="FAD-bd_OxRdtase"/>
</dbReference>
<evidence type="ECO:0000313" key="9">
    <source>
        <dbReference type="Proteomes" id="UP000074108"/>
    </source>
</evidence>
<dbReference type="STRING" id="1150625.Q75_07785"/>
<dbReference type="Gene3D" id="3.40.1260.10">
    <property type="entry name" value="DsrEFH-like"/>
    <property type="match status" value="1"/>
</dbReference>
<dbReference type="PRINTS" id="PR00368">
    <property type="entry name" value="FADPNR"/>
</dbReference>
<evidence type="ECO:0000313" key="8">
    <source>
        <dbReference type="EMBL" id="KUP06430.1"/>
    </source>
</evidence>
<proteinExistence type="inferred from homology"/>
<evidence type="ECO:0000256" key="5">
    <source>
        <dbReference type="ARBA" id="ARBA00023002"/>
    </source>
</evidence>
<dbReference type="SUPFAM" id="SSF64307">
    <property type="entry name" value="SirA-like"/>
    <property type="match status" value="1"/>
</dbReference>
<dbReference type="RefSeq" id="WP_059350988.1">
    <property type="nucleotide sequence ID" value="NZ_LDYG01000028.1"/>
</dbReference>
<dbReference type="SUPFAM" id="SSF55424">
    <property type="entry name" value="FAD/NAD-linked reductases, dimerisation (C-terminal) domain"/>
    <property type="match status" value="1"/>
</dbReference>
<dbReference type="PANTHER" id="PTHR43429">
    <property type="entry name" value="PYRIDINE NUCLEOTIDE-DISULFIDE OXIDOREDUCTASE DOMAIN-CONTAINING"/>
    <property type="match status" value="1"/>
</dbReference>
<dbReference type="InterPro" id="IPR036873">
    <property type="entry name" value="Rhodanese-like_dom_sf"/>
</dbReference>
<dbReference type="CDD" id="cd01524">
    <property type="entry name" value="RHOD_Pyr_redox"/>
    <property type="match status" value="1"/>
</dbReference>
<dbReference type="NCBIfam" id="NF010037">
    <property type="entry name" value="PRK13512.1"/>
    <property type="match status" value="1"/>
</dbReference>
<dbReference type="Pfam" id="PF00581">
    <property type="entry name" value="Rhodanese"/>
    <property type="match status" value="1"/>
</dbReference>
<dbReference type="SMART" id="SM00450">
    <property type="entry name" value="RHOD"/>
    <property type="match status" value="1"/>
</dbReference>
<keyword evidence="3" id="KW-0285">Flavoprotein</keyword>
<dbReference type="Gene3D" id="3.40.250.10">
    <property type="entry name" value="Rhodanese-like domain"/>
    <property type="match status" value="1"/>
</dbReference>
<comment type="similarity">
    <text evidence="2">Belongs to the class-III pyridine nucleotide-disulfide oxidoreductase family.</text>
</comment>
<dbReference type="Gene3D" id="3.30.110.40">
    <property type="entry name" value="TusA-like domain"/>
    <property type="match status" value="1"/>
</dbReference>
<dbReference type="AlphaFoldDB" id="A0A147K8A5"/>
<accession>A0A147K8A5</accession>
<dbReference type="SUPFAM" id="SSF51905">
    <property type="entry name" value="FAD/NAD(P)-binding domain"/>
    <property type="match status" value="1"/>
</dbReference>